<protein>
    <submittedName>
        <fullName evidence="1">Uncharacterized protein</fullName>
    </submittedName>
</protein>
<name>A0A422ZRN3_KLEPN</name>
<dbReference type="EMBL" id="NDBK01000064">
    <property type="protein sequence ID" value="OVF70886.1"/>
    <property type="molecule type" value="Genomic_DNA"/>
</dbReference>
<reference evidence="1 2" key="1">
    <citation type="submission" date="2017-03" db="EMBL/GenBank/DDBJ databases">
        <authorList>
            <person name="Fouts D."/>
            <person name="Stalin M.J."/>
            <person name="Chen L."/>
            <person name="Wright M."/>
            <person name="Sutton G."/>
            <person name="Nguyen K."/>
            <person name="Vanduin D."/>
            <person name="Rojas L."/>
            <person name="Hujer A."/>
            <person name="Hujer K."/>
            <person name="Bonomo R."/>
            <person name="Kreiswirth B."/>
            <person name="Adams M."/>
        </authorList>
    </citation>
    <scope>NUCLEOTIDE SEQUENCE [LARGE SCALE GENOMIC DNA]</scope>
    <source>
        <strain evidence="1 2">39383</strain>
    </source>
</reference>
<evidence type="ECO:0000313" key="1">
    <source>
        <dbReference type="EMBL" id="OVF70886.1"/>
    </source>
</evidence>
<proteinExistence type="predicted"/>
<dbReference type="RefSeq" id="WP_032755503.1">
    <property type="nucleotide sequence ID" value="NZ_CAAGTK010000002.1"/>
</dbReference>
<dbReference type="AlphaFoldDB" id="A0A422ZRN3"/>
<evidence type="ECO:0000313" key="2">
    <source>
        <dbReference type="Proteomes" id="UP000196447"/>
    </source>
</evidence>
<accession>A0A422ZRN3</accession>
<sequence>MINFEQHKNIVEQFVEQHYPLAHSLMIDSYADPAAYYSNYQMLLEAMNTLPEHPEYFLEWLLEADAALYINLMELVVITRTIHNVFEQVGNNV</sequence>
<dbReference type="Proteomes" id="UP000196447">
    <property type="component" value="Unassembled WGS sequence"/>
</dbReference>
<comment type="caution">
    <text evidence="1">The sequence shown here is derived from an EMBL/GenBank/DDBJ whole genome shotgun (WGS) entry which is preliminary data.</text>
</comment>
<organism evidence="1 2">
    <name type="scientific">Klebsiella pneumoniae</name>
    <dbReference type="NCBI Taxonomy" id="573"/>
    <lineage>
        <taxon>Bacteria</taxon>
        <taxon>Pseudomonadati</taxon>
        <taxon>Pseudomonadota</taxon>
        <taxon>Gammaproteobacteria</taxon>
        <taxon>Enterobacterales</taxon>
        <taxon>Enterobacteriaceae</taxon>
        <taxon>Klebsiella/Raoultella group</taxon>
        <taxon>Klebsiella</taxon>
        <taxon>Klebsiella pneumoniae complex</taxon>
    </lineage>
</organism>
<gene>
    <name evidence="1" type="ORF">B5L96_14430</name>
</gene>